<organism evidence="1 2">
    <name type="scientific">Lophiostoma macrostomum CBS 122681</name>
    <dbReference type="NCBI Taxonomy" id="1314788"/>
    <lineage>
        <taxon>Eukaryota</taxon>
        <taxon>Fungi</taxon>
        <taxon>Dikarya</taxon>
        <taxon>Ascomycota</taxon>
        <taxon>Pezizomycotina</taxon>
        <taxon>Dothideomycetes</taxon>
        <taxon>Pleosporomycetidae</taxon>
        <taxon>Pleosporales</taxon>
        <taxon>Lophiostomataceae</taxon>
        <taxon>Lophiostoma</taxon>
    </lineage>
</organism>
<gene>
    <name evidence="1" type="ORF">K491DRAFT_304059</name>
</gene>
<dbReference type="EMBL" id="MU004608">
    <property type="protein sequence ID" value="KAF2647536.1"/>
    <property type="molecule type" value="Genomic_DNA"/>
</dbReference>
<evidence type="ECO:0000313" key="2">
    <source>
        <dbReference type="Proteomes" id="UP000799324"/>
    </source>
</evidence>
<dbReference type="Proteomes" id="UP000799324">
    <property type="component" value="Unassembled WGS sequence"/>
</dbReference>
<dbReference type="AlphaFoldDB" id="A0A6A6SIB7"/>
<protein>
    <submittedName>
        <fullName evidence="1">Uncharacterized protein</fullName>
    </submittedName>
</protein>
<name>A0A6A6SIB7_9PLEO</name>
<keyword evidence="2" id="KW-1185">Reference proteome</keyword>
<evidence type="ECO:0000313" key="1">
    <source>
        <dbReference type="EMBL" id="KAF2647536.1"/>
    </source>
</evidence>
<proteinExistence type="predicted"/>
<sequence length="119" mass="13454">MPSRSSAVARASRCKRECTFSFPNKITTFSWNRCFLHENPHVKSGYPQAAPLCYAVFASDGAVISGQHCNAMRISTFITTFNTTGPIGIRVEVYTKPRQLPLPMPRIGWHRRDHWLSGK</sequence>
<reference evidence="1" key="1">
    <citation type="journal article" date="2020" name="Stud. Mycol.">
        <title>101 Dothideomycetes genomes: a test case for predicting lifestyles and emergence of pathogens.</title>
        <authorList>
            <person name="Haridas S."/>
            <person name="Albert R."/>
            <person name="Binder M."/>
            <person name="Bloem J."/>
            <person name="Labutti K."/>
            <person name="Salamov A."/>
            <person name="Andreopoulos B."/>
            <person name="Baker S."/>
            <person name="Barry K."/>
            <person name="Bills G."/>
            <person name="Bluhm B."/>
            <person name="Cannon C."/>
            <person name="Castanera R."/>
            <person name="Culley D."/>
            <person name="Daum C."/>
            <person name="Ezra D."/>
            <person name="Gonzalez J."/>
            <person name="Henrissat B."/>
            <person name="Kuo A."/>
            <person name="Liang C."/>
            <person name="Lipzen A."/>
            <person name="Lutzoni F."/>
            <person name="Magnuson J."/>
            <person name="Mondo S."/>
            <person name="Nolan M."/>
            <person name="Ohm R."/>
            <person name="Pangilinan J."/>
            <person name="Park H.-J."/>
            <person name="Ramirez L."/>
            <person name="Alfaro M."/>
            <person name="Sun H."/>
            <person name="Tritt A."/>
            <person name="Yoshinaga Y."/>
            <person name="Zwiers L.-H."/>
            <person name="Turgeon B."/>
            <person name="Goodwin S."/>
            <person name="Spatafora J."/>
            <person name="Crous P."/>
            <person name="Grigoriev I."/>
        </authorList>
    </citation>
    <scope>NUCLEOTIDE SEQUENCE</scope>
    <source>
        <strain evidence="1">CBS 122681</strain>
    </source>
</reference>
<accession>A0A6A6SIB7</accession>